<gene>
    <name evidence="2" type="ORF">BCM02_109154</name>
</gene>
<feature type="compositionally biased region" description="Basic and acidic residues" evidence="1">
    <location>
        <begin position="70"/>
        <end position="82"/>
    </location>
</feature>
<feature type="region of interest" description="Disordered" evidence="1">
    <location>
        <begin position="62"/>
        <end position="82"/>
    </location>
</feature>
<evidence type="ECO:0000256" key="1">
    <source>
        <dbReference type="SAM" id="MobiDB-lite"/>
    </source>
</evidence>
<evidence type="ECO:0000313" key="3">
    <source>
        <dbReference type="Proteomes" id="UP000323257"/>
    </source>
</evidence>
<organism evidence="2 3">
    <name type="scientific">Paenibacillus methanolicus</name>
    <dbReference type="NCBI Taxonomy" id="582686"/>
    <lineage>
        <taxon>Bacteria</taxon>
        <taxon>Bacillati</taxon>
        <taxon>Bacillota</taxon>
        <taxon>Bacilli</taxon>
        <taxon>Bacillales</taxon>
        <taxon>Paenibacillaceae</taxon>
        <taxon>Paenibacillus</taxon>
    </lineage>
</organism>
<reference evidence="2 3" key="1">
    <citation type="submission" date="2019-07" db="EMBL/GenBank/DDBJ databases">
        <title>Genomic Encyclopedia of Type Strains, Phase III (KMG-III): the genomes of soil and plant-associated and newly described type strains.</title>
        <authorList>
            <person name="Whitman W."/>
        </authorList>
    </citation>
    <scope>NUCLEOTIDE SEQUENCE [LARGE SCALE GENOMIC DNA]</scope>
    <source>
        <strain evidence="2 3">BL24</strain>
    </source>
</reference>
<sequence length="82" mass="9432">MEQVPNVLTMQESRAKWTFISGQEVTYDGMYTNVWGSKLPLMQGDRFPMHPQMGACRWTYSGPLSSGLPKDGRSAKRRDDYR</sequence>
<evidence type="ECO:0000313" key="2">
    <source>
        <dbReference type="EMBL" id="TYP71876.1"/>
    </source>
</evidence>
<dbReference type="AlphaFoldDB" id="A0A5S5C089"/>
<name>A0A5S5C089_9BACL</name>
<accession>A0A5S5C089</accession>
<dbReference type="Proteomes" id="UP000323257">
    <property type="component" value="Unassembled WGS sequence"/>
</dbReference>
<protein>
    <submittedName>
        <fullName evidence="2">Uncharacterized protein</fullName>
    </submittedName>
</protein>
<comment type="caution">
    <text evidence="2">The sequence shown here is derived from an EMBL/GenBank/DDBJ whole genome shotgun (WGS) entry which is preliminary data.</text>
</comment>
<proteinExistence type="predicted"/>
<dbReference type="EMBL" id="VNHS01000009">
    <property type="protein sequence ID" value="TYP71876.1"/>
    <property type="molecule type" value="Genomic_DNA"/>
</dbReference>
<keyword evidence="3" id="KW-1185">Reference proteome</keyword>